<organism evidence="2 3">
    <name type="scientific">Paenibacillus chungangensis</name>
    <dbReference type="NCBI Taxonomy" id="696535"/>
    <lineage>
        <taxon>Bacteria</taxon>
        <taxon>Bacillati</taxon>
        <taxon>Bacillota</taxon>
        <taxon>Bacilli</taxon>
        <taxon>Bacillales</taxon>
        <taxon>Paenibacillaceae</taxon>
        <taxon>Paenibacillus</taxon>
    </lineage>
</organism>
<feature type="transmembrane region" description="Helical" evidence="1">
    <location>
        <begin position="101"/>
        <end position="119"/>
    </location>
</feature>
<feature type="transmembrane region" description="Helical" evidence="1">
    <location>
        <begin position="76"/>
        <end position="95"/>
    </location>
</feature>
<evidence type="ECO:0000256" key="1">
    <source>
        <dbReference type="SAM" id="Phobius"/>
    </source>
</evidence>
<feature type="transmembrane region" description="Helical" evidence="1">
    <location>
        <begin position="12"/>
        <end position="31"/>
    </location>
</feature>
<keyword evidence="1" id="KW-1133">Transmembrane helix</keyword>
<keyword evidence="3" id="KW-1185">Reference proteome</keyword>
<name>A0ABW3HL41_9BACL</name>
<reference evidence="3" key="1">
    <citation type="journal article" date="2019" name="Int. J. Syst. Evol. Microbiol.">
        <title>The Global Catalogue of Microorganisms (GCM) 10K type strain sequencing project: providing services to taxonomists for standard genome sequencing and annotation.</title>
        <authorList>
            <consortium name="The Broad Institute Genomics Platform"/>
            <consortium name="The Broad Institute Genome Sequencing Center for Infectious Disease"/>
            <person name="Wu L."/>
            <person name="Ma J."/>
        </authorList>
    </citation>
    <scope>NUCLEOTIDE SEQUENCE [LARGE SCALE GENOMIC DNA]</scope>
    <source>
        <strain evidence="3">CCUG 59129</strain>
    </source>
</reference>
<evidence type="ECO:0000313" key="3">
    <source>
        <dbReference type="Proteomes" id="UP001596989"/>
    </source>
</evidence>
<dbReference type="EMBL" id="JBHTJZ010000004">
    <property type="protein sequence ID" value="MFD0958227.1"/>
    <property type="molecule type" value="Genomic_DNA"/>
</dbReference>
<dbReference type="RefSeq" id="WP_377561880.1">
    <property type="nucleotide sequence ID" value="NZ_JBHTJZ010000004.1"/>
</dbReference>
<gene>
    <name evidence="2" type="ORF">ACFQ2I_02360</name>
</gene>
<comment type="caution">
    <text evidence="2">The sequence shown here is derived from an EMBL/GenBank/DDBJ whole genome shotgun (WGS) entry which is preliminary data.</text>
</comment>
<proteinExistence type="predicted"/>
<protein>
    <submittedName>
        <fullName evidence="2">Uncharacterized protein</fullName>
    </submittedName>
</protein>
<sequence>MQAIGLRVIAYVASKLAAAGLVFLGFLAIMAGFQLYEMSQLAWELPLWKYIYGYAVLFSVVVDAVLYKYKAGPSKIALTVLLYILGGYVPFLFWFPGQWLLSLYAGVFGVACALAFLAISNLFRGLQLYSAAAALLLLAGSIYISTTDFTVTRQWTETRTADSYQAEFAYFNGQKGIPVKLEKGQTLSYKIDWQITGGGYGTHLDAKGGTHTSAEQDVDAWFISYRVDTPSTVRIVVTGDQAQGALKVSWEITD</sequence>
<accession>A0ABW3HL41</accession>
<feature type="transmembrane region" description="Helical" evidence="1">
    <location>
        <begin position="126"/>
        <end position="144"/>
    </location>
</feature>
<feature type="transmembrane region" description="Helical" evidence="1">
    <location>
        <begin position="51"/>
        <end position="69"/>
    </location>
</feature>
<dbReference type="Proteomes" id="UP001596989">
    <property type="component" value="Unassembled WGS sequence"/>
</dbReference>
<keyword evidence="1" id="KW-0472">Membrane</keyword>
<evidence type="ECO:0000313" key="2">
    <source>
        <dbReference type="EMBL" id="MFD0958227.1"/>
    </source>
</evidence>
<keyword evidence="1" id="KW-0812">Transmembrane</keyword>